<dbReference type="SUPFAM" id="SSF53167">
    <property type="entry name" value="Purine and uridine phosphorylases"/>
    <property type="match status" value="1"/>
</dbReference>
<dbReference type="InterPro" id="IPR000845">
    <property type="entry name" value="Nucleoside_phosphorylase_d"/>
</dbReference>
<gene>
    <name evidence="3" type="ORF">CVIRNUC_008257</name>
</gene>
<dbReference type="Proteomes" id="UP001314263">
    <property type="component" value="Unassembled WGS sequence"/>
</dbReference>
<comment type="caution">
    <text evidence="3">The sequence shown here is derived from an EMBL/GenBank/DDBJ whole genome shotgun (WGS) entry which is preliminary data.</text>
</comment>
<name>A0AAV1IFS8_9CHLO</name>
<keyword evidence="4" id="KW-1185">Reference proteome</keyword>
<evidence type="ECO:0000256" key="1">
    <source>
        <dbReference type="SAM" id="SignalP"/>
    </source>
</evidence>
<evidence type="ECO:0000259" key="2">
    <source>
        <dbReference type="Pfam" id="PF01048"/>
    </source>
</evidence>
<dbReference type="GO" id="GO:0009116">
    <property type="term" value="P:nucleoside metabolic process"/>
    <property type="evidence" value="ECO:0007669"/>
    <property type="project" value="InterPro"/>
</dbReference>
<dbReference type="InterPro" id="IPR035994">
    <property type="entry name" value="Nucleoside_phosphorylase_sf"/>
</dbReference>
<dbReference type="Gene3D" id="3.40.50.1580">
    <property type="entry name" value="Nucleoside phosphorylase domain"/>
    <property type="match status" value="1"/>
</dbReference>
<proteinExistence type="predicted"/>
<reference evidence="3 4" key="1">
    <citation type="submission" date="2023-10" db="EMBL/GenBank/DDBJ databases">
        <authorList>
            <person name="Maclean D."/>
            <person name="Macfadyen A."/>
        </authorList>
    </citation>
    <scope>NUCLEOTIDE SEQUENCE [LARGE SCALE GENOMIC DNA]</scope>
</reference>
<sequence>MFLRVLCILLLGVLGAKASFFNKTQAAIEEAIYLPKPIPAQCAARFNSVKPISVLMVADNGTFSGTSEAVFVLDLLQSQNQAPAASTPCQDLYTGTLFGEKVVLAISGIGPEAAALCTTYITACAELVKDFIYFGTSGWSAQTGGILNAPSSCAAANGPTTRTRLGDVAITPYSVNWQCKLASWTEQCTGFPNVCTYPIEEAGPIVTSLYGQCIFSQKTSANTALSDELLAATRSSQFAANALLLQPSFNATILPYETEYFATTTAGTGVAYPPFPAYTGPAILDYTQAAELDAQFFFSGTPWEMVGRNYTAQTLNLANGGNLTQYDVKIVNAEEGVGVSAALDLYNSLEGVPEIKYTFVRGASDYSYQPPYKTGPGTWAESATPAANFDTQYTFAIQTISTVVLTTFQLRCLAVGNSASACAYTLPALP</sequence>
<feature type="domain" description="Nucleoside phosphorylase" evidence="2">
    <location>
        <begin position="75"/>
        <end position="138"/>
    </location>
</feature>
<dbReference type="Pfam" id="PF01048">
    <property type="entry name" value="PNP_UDP_1"/>
    <property type="match status" value="1"/>
</dbReference>
<dbReference type="GO" id="GO:0003824">
    <property type="term" value="F:catalytic activity"/>
    <property type="evidence" value="ECO:0007669"/>
    <property type="project" value="InterPro"/>
</dbReference>
<organism evidence="3 4">
    <name type="scientific">Coccomyxa viridis</name>
    <dbReference type="NCBI Taxonomy" id="1274662"/>
    <lineage>
        <taxon>Eukaryota</taxon>
        <taxon>Viridiplantae</taxon>
        <taxon>Chlorophyta</taxon>
        <taxon>core chlorophytes</taxon>
        <taxon>Trebouxiophyceae</taxon>
        <taxon>Trebouxiophyceae incertae sedis</taxon>
        <taxon>Coccomyxaceae</taxon>
        <taxon>Coccomyxa</taxon>
    </lineage>
</organism>
<feature type="signal peptide" evidence="1">
    <location>
        <begin position="1"/>
        <end position="18"/>
    </location>
</feature>
<protein>
    <recommendedName>
        <fullName evidence="2">Nucleoside phosphorylase domain-containing protein</fullName>
    </recommendedName>
</protein>
<feature type="chain" id="PRO_5043965190" description="Nucleoside phosphorylase domain-containing protein" evidence="1">
    <location>
        <begin position="19"/>
        <end position="430"/>
    </location>
</feature>
<keyword evidence="1" id="KW-0732">Signal</keyword>
<accession>A0AAV1IFS8</accession>
<dbReference type="AlphaFoldDB" id="A0AAV1IFS8"/>
<evidence type="ECO:0000313" key="4">
    <source>
        <dbReference type="Proteomes" id="UP001314263"/>
    </source>
</evidence>
<evidence type="ECO:0000313" key="3">
    <source>
        <dbReference type="EMBL" id="CAK0785052.1"/>
    </source>
</evidence>
<dbReference type="EMBL" id="CAUYUE010000011">
    <property type="protein sequence ID" value="CAK0785052.1"/>
    <property type="molecule type" value="Genomic_DNA"/>
</dbReference>